<dbReference type="InterPro" id="IPR000515">
    <property type="entry name" value="MetI-like"/>
</dbReference>
<accession>A8A8P0</accession>
<evidence type="ECO:0000313" key="13">
    <source>
        <dbReference type="Proteomes" id="UP000000262"/>
    </source>
</evidence>
<evidence type="ECO:0000313" key="12">
    <source>
        <dbReference type="EMBL" id="ABU81292.1"/>
    </source>
</evidence>
<dbReference type="PhylomeDB" id="A8A8P0"/>
<keyword evidence="3 9" id="KW-0813">Transport</keyword>
<evidence type="ECO:0000256" key="9">
    <source>
        <dbReference type="RuleBase" id="RU363032"/>
    </source>
</evidence>
<dbReference type="CDD" id="cd06261">
    <property type="entry name" value="TM_PBP2"/>
    <property type="match status" value="1"/>
</dbReference>
<dbReference type="PROSITE" id="PS50928">
    <property type="entry name" value="ABC_TM1"/>
    <property type="match status" value="1"/>
</dbReference>
<dbReference type="STRING" id="453591.Igni_0108"/>
<evidence type="ECO:0000259" key="11">
    <source>
        <dbReference type="PROSITE" id="PS50928"/>
    </source>
</evidence>
<dbReference type="SUPFAM" id="SSF161098">
    <property type="entry name" value="MetI-like"/>
    <property type="match status" value="1"/>
</dbReference>
<dbReference type="eggNOG" id="arCOG00167">
    <property type="taxonomic scope" value="Archaea"/>
</dbReference>
<keyword evidence="4 10" id="KW-1003">Cell membrane</keyword>
<feature type="transmembrane region" description="Helical" evidence="9">
    <location>
        <begin position="130"/>
        <end position="150"/>
    </location>
</feature>
<evidence type="ECO:0000256" key="5">
    <source>
        <dbReference type="ARBA" id="ARBA00022592"/>
    </source>
</evidence>
<dbReference type="GO" id="GO:0005886">
    <property type="term" value="C:plasma membrane"/>
    <property type="evidence" value="ECO:0007669"/>
    <property type="project" value="UniProtKB-SubCell"/>
</dbReference>
<proteinExistence type="inferred from homology"/>
<name>A8A8P0_IGNH4</name>
<evidence type="ECO:0000256" key="2">
    <source>
        <dbReference type="ARBA" id="ARBA00007069"/>
    </source>
</evidence>
<evidence type="ECO:0000256" key="8">
    <source>
        <dbReference type="ARBA" id="ARBA00023136"/>
    </source>
</evidence>
<dbReference type="InterPro" id="IPR051124">
    <property type="entry name" value="Phosphate_Transport_Permease"/>
</dbReference>
<keyword evidence="5 10" id="KW-0592">Phosphate transport</keyword>
<evidence type="ECO:0000256" key="6">
    <source>
        <dbReference type="ARBA" id="ARBA00022692"/>
    </source>
</evidence>
<dbReference type="NCBIfam" id="TIGR02138">
    <property type="entry name" value="phosphate_pstC"/>
    <property type="match status" value="1"/>
</dbReference>
<comment type="subcellular location">
    <subcellularLocation>
        <location evidence="1 9">Cell membrane</location>
        <topology evidence="1 9">Multi-pass membrane protein</topology>
    </subcellularLocation>
</comment>
<protein>
    <recommendedName>
        <fullName evidence="10">Phosphate transport system permease protein</fullName>
    </recommendedName>
</protein>
<dbReference type="HOGENOM" id="CLU_033621_1_3_2"/>
<sequence>MIKERTLKVVAALGLFGVLVPLLLLVVPLLSNSYDFILEHGLEIITSMNWSPYDGEFGSLQFILGTLWVTFWSTALATPLAVALAVFVTELVPPKAKTFFGTLIDLIAAIPSVIYGYWGLIIFGPLLANTAYPVLAGLSWVPALGALFSTSAISPQCFMTAILVLSLMITPYASAIIRNSYEMIPRELVEAVYALGGTKWDVIRINLGYIKSSILAGVVIAAGRSMGETMAVTMLIGNSIEPFKPCLLCRGATITSLVANEFEEAMMNPAHVKALTALVLILIFLGSIILALGRKLGRALTEAEIVA</sequence>
<dbReference type="Pfam" id="PF00528">
    <property type="entry name" value="BPD_transp_1"/>
    <property type="match status" value="1"/>
</dbReference>
<feature type="transmembrane region" description="Helical" evidence="9">
    <location>
        <begin position="62"/>
        <end position="87"/>
    </location>
</feature>
<feature type="transmembrane region" description="Helical" evidence="9">
    <location>
        <begin position="99"/>
        <end position="118"/>
    </location>
</feature>
<feature type="transmembrane region" description="Helical" evidence="9">
    <location>
        <begin position="157"/>
        <end position="177"/>
    </location>
</feature>
<keyword evidence="6 9" id="KW-0812">Transmembrane</keyword>
<dbReference type="InterPro" id="IPR011864">
    <property type="entry name" value="Phosphate_PstC"/>
</dbReference>
<feature type="domain" description="ABC transmembrane type-1" evidence="11">
    <location>
        <begin position="63"/>
        <end position="290"/>
    </location>
</feature>
<dbReference type="AlphaFoldDB" id="A8A8P0"/>
<feature type="transmembrane region" description="Helical" evidence="9">
    <location>
        <begin position="274"/>
        <end position="292"/>
    </location>
</feature>
<keyword evidence="8 9" id="KW-0472">Membrane</keyword>
<dbReference type="PANTHER" id="PTHR30425">
    <property type="entry name" value="PHOSPHATE TRANSPORT SYSTEM PERMEASE PROTEIN PST"/>
    <property type="match status" value="1"/>
</dbReference>
<dbReference type="InterPro" id="IPR035906">
    <property type="entry name" value="MetI-like_sf"/>
</dbReference>
<dbReference type="GO" id="GO:0006817">
    <property type="term" value="P:phosphate ion transport"/>
    <property type="evidence" value="ECO:0007669"/>
    <property type="project" value="UniProtKB-KW"/>
</dbReference>
<dbReference type="KEGG" id="iho:Igni_0108"/>
<comment type="function">
    <text evidence="10">Part of the binding-protein-dependent transport system for phosphate; probably responsible for the translocation of the substrate across the membrane.</text>
</comment>
<dbReference type="GO" id="GO:0005315">
    <property type="term" value="F:phosphate transmembrane transporter activity"/>
    <property type="evidence" value="ECO:0007669"/>
    <property type="project" value="InterPro"/>
</dbReference>
<evidence type="ECO:0000256" key="10">
    <source>
        <dbReference type="RuleBase" id="RU363054"/>
    </source>
</evidence>
<evidence type="ECO:0000256" key="4">
    <source>
        <dbReference type="ARBA" id="ARBA00022475"/>
    </source>
</evidence>
<keyword evidence="7 9" id="KW-1133">Transmembrane helix</keyword>
<evidence type="ECO:0000256" key="1">
    <source>
        <dbReference type="ARBA" id="ARBA00004651"/>
    </source>
</evidence>
<reference evidence="12 13" key="1">
    <citation type="journal article" date="2008" name="Genome Biol.">
        <title>A genomic analysis of the archaeal system Ignicoccus hospitalis-Nanoarchaeum equitans.</title>
        <authorList>
            <person name="Podar M."/>
            <person name="Anderson I."/>
            <person name="Makarova K.S."/>
            <person name="Elkins J.G."/>
            <person name="Ivanova N."/>
            <person name="Wall M.A."/>
            <person name="Lykidis A."/>
            <person name="Mavromatis K."/>
            <person name="Sun H."/>
            <person name="Hudson M.E."/>
            <person name="Chen W."/>
            <person name="Deciu C."/>
            <person name="Hutchison D."/>
            <person name="Eads J.R."/>
            <person name="Anderson A."/>
            <person name="Fernandes F."/>
            <person name="Szeto E."/>
            <person name="Lapidus A."/>
            <person name="Kyrpides N.C."/>
            <person name="Saier M.H.Jr."/>
            <person name="Richardson P.M."/>
            <person name="Rachel R."/>
            <person name="Huber H."/>
            <person name="Eisen J.A."/>
            <person name="Koonin E.V."/>
            <person name="Keller M."/>
            <person name="Stetter K.O."/>
        </authorList>
    </citation>
    <scope>NUCLEOTIDE SEQUENCE [LARGE SCALE GENOMIC DNA]</scope>
    <source>
        <strain evidence="13">KIN4/I / DSM 18386 / JCM 14125</strain>
    </source>
</reference>
<evidence type="ECO:0000256" key="7">
    <source>
        <dbReference type="ARBA" id="ARBA00022989"/>
    </source>
</evidence>
<organism evidence="12 13">
    <name type="scientific">Ignicoccus hospitalis (strain KIN4/I / DSM 18386 / JCM 14125)</name>
    <dbReference type="NCBI Taxonomy" id="453591"/>
    <lineage>
        <taxon>Archaea</taxon>
        <taxon>Thermoproteota</taxon>
        <taxon>Thermoprotei</taxon>
        <taxon>Desulfurococcales</taxon>
        <taxon>Desulfurococcaceae</taxon>
        <taxon>Ignicoccus</taxon>
    </lineage>
</organism>
<evidence type="ECO:0000256" key="3">
    <source>
        <dbReference type="ARBA" id="ARBA00022448"/>
    </source>
</evidence>
<dbReference type="EMBL" id="CP000816">
    <property type="protein sequence ID" value="ABU81292.1"/>
    <property type="molecule type" value="Genomic_DNA"/>
</dbReference>
<feature type="transmembrane region" description="Helical" evidence="9">
    <location>
        <begin position="7"/>
        <end position="30"/>
    </location>
</feature>
<dbReference type="Proteomes" id="UP000000262">
    <property type="component" value="Chromosome"/>
</dbReference>
<keyword evidence="13" id="KW-1185">Reference proteome</keyword>
<dbReference type="PANTHER" id="PTHR30425:SF1">
    <property type="entry name" value="PHOSPHATE TRANSPORT SYSTEM PERMEASE PROTEIN PSTC"/>
    <property type="match status" value="1"/>
</dbReference>
<dbReference type="Gene3D" id="1.10.3720.10">
    <property type="entry name" value="MetI-like"/>
    <property type="match status" value="1"/>
</dbReference>
<comment type="similarity">
    <text evidence="2 10">Belongs to the binding-protein-dependent transport system permease family. CysTW subfamily.</text>
</comment>
<gene>
    <name evidence="12" type="ordered locus">Igni_0108</name>
</gene>